<name>A1DNS7_NEOFI</name>
<dbReference type="VEuPathDB" id="FungiDB:NFIA_057980"/>
<dbReference type="Proteomes" id="UP000006702">
    <property type="component" value="Unassembled WGS sequence"/>
</dbReference>
<reference evidence="6" key="1">
    <citation type="journal article" date="2008" name="PLoS Genet.">
        <title>Genomic islands in the pathogenic filamentous fungus Aspergillus fumigatus.</title>
        <authorList>
            <person name="Fedorova N.D."/>
            <person name="Khaldi N."/>
            <person name="Joardar V.S."/>
            <person name="Maiti R."/>
            <person name="Amedeo P."/>
            <person name="Anderson M.J."/>
            <person name="Crabtree J."/>
            <person name="Silva J.C."/>
            <person name="Badger J.H."/>
            <person name="Albarraq A."/>
            <person name="Angiuoli S."/>
            <person name="Bussey H."/>
            <person name="Bowyer P."/>
            <person name="Cotty P.J."/>
            <person name="Dyer P.S."/>
            <person name="Egan A."/>
            <person name="Galens K."/>
            <person name="Fraser-Liggett C.M."/>
            <person name="Haas B.J."/>
            <person name="Inman J.M."/>
            <person name="Kent R."/>
            <person name="Lemieux S."/>
            <person name="Malavazi I."/>
            <person name="Orvis J."/>
            <person name="Roemer T."/>
            <person name="Ronning C.M."/>
            <person name="Sundaram J.P."/>
            <person name="Sutton G."/>
            <person name="Turner G."/>
            <person name="Venter J.C."/>
            <person name="White O.R."/>
            <person name="Whitty B.R."/>
            <person name="Youngman P."/>
            <person name="Wolfe K.H."/>
            <person name="Goldman G.H."/>
            <person name="Wortman J.R."/>
            <person name="Jiang B."/>
            <person name="Denning D.W."/>
            <person name="Nierman W.C."/>
        </authorList>
    </citation>
    <scope>NUCLEOTIDE SEQUENCE [LARGE SCALE GENOMIC DNA]</scope>
    <source>
        <strain evidence="6">ATCC 1020 / DSM 3700 / CBS 544.65 / FGSC A1164 / JCM 1740 / NRRL 181 / WB 181</strain>
    </source>
</reference>
<dbReference type="EMBL" id="DS027698">
    <property type="protein sequence ID" value="EAW16448.1"/>
    <property type="molecule type" value="Genomic_DNA"/>
</dbReference>
<dbReference type="InterPro" id="IPR050231">
    <property type="entry name" value="Iron_ascorbate_oxido_reductase"/>
</dbReference>
<comment type="similarity">
    <text evidence="1 2">Belongs to the iron/ascorbate-dependent oxidoreductase family.</text>
</comment>
<proteinExistence type="inferred from homology"/>
<keyword evidence="2" id="KW-0479">Metal-binding</keyword>
<evidence type="ECO:0000256" key="3">
    <source>
        <dbReference type="SAM" id="MobiDB-lite"/>
    </source>
</evidence>
<dbReference type="GO" id="GO:0016491">
    <property type="term" value="F:oxidoreductase activity"/>
    <property type="evidence" value="ECO:0007669"/>
    <property type="project" value="UniProtKB-KW"/>
</dbReference>
<evidence type="ECO:0000256" key="2">
    <source>
        <dbReference type="RuleBase" id="RU003682"/>
    </source>
</evidence>
<sequence length="348" mass="39574">MSTTTTTFQTRFGEVHTKPQSKPGEFTSIPVVDVADMDSDSPQDRQRLAKEIYRVATTMGFLFAQNHGVSEESIQEIHNMAHKFFALPHEVKMETFVGKNNRFRGFYPQARDVPEDAHPHLKATAGKSTEAFNIGYEVAGDPAKTPDHAEPTDPWGLHGPNQWPREELIPGFREAYLQYYGQILTFCRKLLRIFALALDLPETYFDHMCKNPGAASRLIRYSACRADQTAAEVPPHTDFGFFTILSQDAVPGLEVLNSEKEWIKAPSIPGTFVVNIGDMFAYWTNGLFKSTPHRAINRTSQERFSIPLFFSMDYQTRVAPMEKFVSDTNPPIIEPFVYGEWTRRHTKD</sequence>
<keyword evidence="2" id="KW-0408">Iron</keyword>
<dbReference type="PRINTS" id="PR00682">
    <property type="entry name" value="IPNSYNTHASE"/>
</dbReference>
<dbReference type="InterPro" id="IPR044861">
    <property type="entry name" value="IPNS-like_FE2OG_OXY"/>
</dbReference>
<evidence type="ECO:0000259" key="4">
    <source>
        <dbReference type="PROSITE" id="PS51471"/>
    </source>
</evidence>
<dbReference type="PROSITE" id="PS51471">
    <property type="entry name" value="FE2OG_OXY"/>
    <property type="match status" value="1"/>
</dbReference>
<dbReference type="GeneID" id="4584861"/>
<keyword evidence="2" id="KW-0560">Oxidoreductase</keyword>
<gene>
    <name evidence="5" type="ORF">NFIA_057980</name>
</gene>
<dbReference type="Pfam" id="PF03171">
    <property type="entry name" value="2OG-FeII_Oxy"/>
    <property type="match status" value="1"/>
</dbReference>
<keyword evidence="6" id="KW-1185">Reference proteome</keyword>
<evidence type="ECO:0000313" key="5">
    <source>
        <dbReference type="EMBL" id="EAW16448.1"/>
    </source>
</evidence>
<dbReference type="OMA" id="WDKFWDR"/>
<evidence type="ECO:0000256" key="1">
    <source>
        <dbReference type="ARBA" id="ARBA00008056"/>
    </source>
</evidence>
<dbReference type="PANTHER" id="PTHR47990">
    <property type="entry name" value="2-OXOGLUTARATE (2OG) AND FE(II)-DEPENDENT OXYGENASE SUPERFAMILY PROTEIN-RELATED"/>
    <property type="match status" value="1"/>
</dbReference>
<dbReference type="HOGENOM" id="CLU_010119_6_3_1"/>
<dbReference type="GO" id="GO:0044283">
    <property type="term" value="P:small molecule biosynthetic process"/>
    <property type="evidence" value="ECO:0007669"/>
    <property type="project" value="UniProtKB-ARBA"/>
</dbReference>
<dbReference type="InterPro" id="IPR005123">
    <property type="entry name" value="Oxoglu/Fe-dep_dioxygenase_dom"/>
</dbReference>
<protein>
    <submittedName>
        <fullName evidence="5">2OG-Fe(II) oxygenase family oxidoreductase, putative</fullName>
    </submittedName>
</protein>
<dbReference type="AlphaFoldDB" id="A1DNS7"/>
<dbReference type="OrthoDB" id="288590at2759"/>
<dbReference type="Pfam" id="PF14226">
    <property type="entry name" value="DIOX_N"/>
    <property type="match status" value="1"/>
</dbReference>
<dbReference type="GO" id="GO:0046872">
    <property type="term" value="F:metal ion binding"/>
    <property type="evidence" value="ECO:0007669"/>
    <property type="project" value="UniProtKB-KW"/>
</dbReference>
<feature type="domain" description="Fe2OG dioxygenase" evidence="4">
    <location>
        <begin position="211"/>
        <end position="312"/>
    </location>
</feature>
<dbReference type="InterPro" id="IPR026992">
    <property type="entry name" value="DIOX_N"/>
</dbReference>
<dbReference type="InterPro" id="IPR027443">
    <property type="entry name" value="IPNS-like_sf"/>
</dbReference>
<dbReference type="Gene3D" id="2.60.120.330">
    <property type="entry name" value="B-lactam Antibiotic, Isopenicillin N Synthase, Chain"/>
    <property type="match status" value="1"/>
</dbReference>
<feature type="region of interest" description="Disordered" evidence="3">
    <location>
        <begin position="1"/>
        <end position="26"/>
    </location>
</feature>
<evidence type="ECO:0000313" key="6">
    <source>
        <dbReference type="Proteomes" id="UP000006702"/>
    </source>
</evidence>
<dbReference type="eggNOG" id="KOG0143">
    <property type="taxonomic scope" value="Eukaryota"/>
</dbReference>
<dbReference type="RefSeq" id="XP_001258345.1">
    <property type="nucleotide sequence ID" value="XM_001258344.1"/>
</dbReference>
<dbReference type="SUPFAM" id="SSF51197">
    <property type="entry name" value="Clavaminate synthase-like"/>
    <property type="match status" value="1"/>
</dbReference>
<organism evidence="5 6">
    <name type="scientific">Neosartorya fischeri (strain ATCC 1020 / DSM 3700 / CBS 544.65 / FGSC A1164 / JCM 1740 / NRRL 181 / WB 181)</name>
    <name type="common">Aspergillus fischerianus</name>
    <dbReference type="NCBI Taxonomy" id="331117"/>
    <lineage>
        <taxon>Eukaryota</taxon>
        <taxon>Fungi</taxon>
        <taxon>Dikarya</taxon>
        <taxon>Ascomycota</taxon>
        <taxon>Pezizomycotina</taxon>
        <taxon>Eurotiomycetes</taxon>
        <taxon>Eurotiomycetidae</taxon>
        <taxon>Eurotiales</taxon>
        <taxon>Aspergillaceae</taxon>
        <taxon>Aspergillus</taxon>
        <taxon>Aspergillus subgen. Fumigati</taxon>
    </lineage>
</organism>
<accession>A1DNS7</accession>
<dbReference type="KEGG" id="nfi:NFIA_057980"/>